<keyword evidence="6" id="KW-0479">Metal-binding</keyword>
<comment type="similarity">
    <text evidence="2">Belongs to the TsaE family.</text>
</comment>
<evidence type="ECO:0000313" key="11">
    <source>
        <dbReference type="EMBL" id="OGZ21044.1"/>
    </source>
</evidence>
<evidence type="ECO:0000256" key="9">
    <source>
        <dbReference type="ARBA" id="ARBA00022842"/>
    </source>
</evidence>
<evidence type="ECO:0000256" key="10">
    <source>
        <dbReference type="ARBA" id="ARBA00032441"/>
    </source>
</evidence>
<dbReference type="GO" id="GO:0005737">
    <property type="term" value="C:cytoplasm"/>
    <property type="evidence" value="ECO:0007669"/>
    <property type="project" value="UniProtKB-SubCell"/>
</dbReference>
<keyword evidence="11" id="KW-0808">Transferase</keyword>
<gene>
    <name evidence="11" type="ORF">A3D46_00290</name>
</gene>
<comment type="subcellular location">
    <subcellularLocation>
        <location evidence="1">Cytoplasm</location>
    </subcellularLocation>
</comment>
<dbReference type="GO" id="GO:0046872">
    <property type="term" value="F:metal ion binding"/>
    <property type="evidence" value="ECO:0007669"/>
    <property type="project" value="UniProtKB-KW"/>
</dbReference>
<dbReference type="GO" id="GO:0005524">
    <property type="term" value="F:ATP binding"/>
    <property type="evidence" value="ECO:0007669"/>
    <property type="project" value="UniProtKB-KW"/>
</dbReference>
<keyword evidence="7" id="KW-0547">Nucleotide-binding</keyword>
<evidence type="ECO:0000256" key="3">
    <source>
        <dbReference type="ARBA" id="ARBA00019010"/>
    </source>
</evidence>
<dbReference type="Gene3D" id="3.40.50.300">
    <property type="entry name" value="P-loop containing nucleotide triphosphate hydrolases"/>
    <property type="match status" value="1"/>
</dbReference>
<dbReference type="PANTHER" id="PTHR33540:SF2">
    <property type="entry name" value="TRNA THREONYLCARBAMOYLADENOSINE BIOSYNTHESIS PROTEIN TSAE"/>
    <property type="match status" value="1"/>
</dbReference>
<reference evidence="11 12" key="1">
    <citation type="journal article" date="2016" name="Nat. Commun.">
        <title>Thousands of microbial genomes shed light on interconnected biogeochemical processes in an aquifer system.</title>
        <authorList>
            <person name="Anantharaman K."/>
            <person name="Brown C.T."/>
            <person name="Hug L.A."/>
            <person name="Sharon I."/>
            <person name="Castelle C.J."/>
            <person name="Probst A.J."/>
            <person name="Thomas B.C."/>
            <person name="Singh A."/>
            <person name="Wilkins M.J."/>
            <person name="Karaoz U."/>
            <person name="Brodie E.L."/>
            <person name="Williams K.H."/>
            <person name="Hubbard S.S."/>
            <person name="Banfield J.F."/>
        </authorList>
    </citation>
    <scope>NUCLEOTIDE SEQUENCE [LARGE SCALE GENOMIC DNA]</scope>
</reference>
<protein>
    <recommendedName>
        <fullName evidence="3">tRNA threonylcarbamoyladenosine biosynthesis protein TsaE</fullName>
    </recommendedName>
    <alternativeName>
        <fullName evidence="10">t(6)A37 threonylcarbamoyladenosine biosynthesis protein TsaE</fullName>
    </alternativeName>
</protein>
<evidence type="ECO:0000256" key="7">
    <source>
        <dbReference type="ARBA" id="ARBA00022741"/>
    </source>
</evidence>
<name>A0A1G2E5B5_9BACT</name>
<comment type="caution">
    <text evidence="11">The sequence shown here is derived from an EMBL/GenBank/DDBJ whole genome shotgun (WGS) entry which is preliminary data.</text>
</comment>
<keyword evidence="5" id="KW-0819">tRNA processing</keyword>
<keyword evidence="8" id="KW-0067">ATP-binding</keyword>
<dbReference type="PANTHER" id="PTHR33540">
    <property type="entry name" value="TRNA THREONYLCARBAMOYLADENOSINE BIOSYNTHESIS PROTEIN TSAE"/>
    <property type="match status" value="1"/>
</dbReference>
<proteinExistence type="inferred from homology"/>
<accession>A0A1G2E5B5</accession>
<dbReference type="STRING" id="1801668.A3D46_00290"/>
<dbReference type="InterPro" id="IPR003442">
    <property type="entry name" value="T6A_TsaE"/>
</dbReference>
<organism evidence="11 12">
    <name type="scientific">Candidatus Nealsonbacteria bacterium RIFCSPHIGHO2_02_FULL_43_13</name>
    <dbReference type="NCBI Taxonomy" id="1801668"/>
    <lineage>
        <taxon>Bacteria</taxon>
        <taxon>Candidatus Nealsoniibacteriota</taxon>
    </lineage>
</organism>
<dbReference type="Pfam" id="PF02367">
    <property type="entry name" value="TsaE"/>
    <property type="match status" value="1"/>
</dbReference>
<evidence type="ECO:0000256" key="2">
    <source>
        <dbReference type="ARBA" id="ARBA00007599"/>
    </source>
</evidence>
<keyword evidence="9" id="KW-0460">Magnesium</keyword>
<evidence type="ECO:0000256" key="8">
    <source>
        <dbReference type="ARBA" id="ARBA00022840"/>
    </source>
</evidence>
<dbReference type="AlphaFoldDB" id="A0A1G2E5B5"/>
<dbReference type="InterPro" id="IPR027417">
    <property type="entry name" value="P-loop_NTPase"/>
</dbReference>
<dbReference type="EMBL" id="MHMD01000032">
    <property type="protein sequence ID" value="OGZ21044.1"/>
    <property type="molecule type" value="Genomic_DNA"/>
</dbReference>
<evidence type="ECO:0000256" key="4">
    <source>
        <dbReference type="ARBA" id="ARBA00022490"/>
    </source>
</evidence>
<dbReference type="Proteomes" id="UP000178703">
    <property type="component" value="Unassembled WGS sequence"/>
</dbReference>
<evidence type="ECO:0000256" key="6">
    <source>
        <dbReference type="ARBA" id="ARBA00022723"/>
    </source>
</evidence>
<dbReference type="NCBIfam" id="TIGR00150">
    <property type="entry name" value="T6A_YjeE"/>
    <property type="match status" value="1"/>
</dbReference>
<sequence>MLKKYLTKSPGQTKKLGQSLAKTLLRNRFRGKAIVLGLRGGLGGGKTTFLQGFAKGLGIGSRILSPTFIIVRRTGHFYHIDCYRIQKPQELLSLGFKEIVSVPQNVIVMEWADRVRKIMPKSTIWIDFKFISKNERKITINNY</sequence>
<dbReference type="GO" id="GO:0002949">
    <property type="term" value="P:tRNA threonylcarbamoyladenosine modification"/>
    <property type="evidence" value="ECO:0007669"/>
    <property type="project" value="InterPro"/>
</dbReference>
<evidence type="ECO:0000256" key="1">
    <source>
        <dbReference type="ARBA" id="ARBA00004496"/>
    </source>
</evidence>
<dbReference type="SUPFAM" id="SSF52540">
    <property type="entry name" value="P-loop containing nucleoside triphosphate hydrolases"/>
    <property type="match status" value="1"/>
</dbReference>
<evidence type="ECO:0000256" key="5">
    <source>
        <dbReference type="ARBA" id="ARBA00022694"/>
    </source>
</evidence>
<dbReference type="GO" id="GO:0016740">
    <property type="term" value="F:transferase activity"/>
    <property type="evidence" value="ECO:0007669"/>
    <property type="project" value="UniProtKB-KW"/>
</dbReference>
<evidence type="ECO:0000313" key="12">
    <source>
        <dbReference type="Proteomes" id="UP000178703"/>
    </source>
</evidence>
<keyword evidence="4" id="KW-0963">Cytoplasm</keyword>